<keyword evidence="2" id="KW-1185">Reference proteome</keyword>
<evidence type="ECO:0000313" key="1">
    <source>
        <dbReference type="EMBL" id="QEG41286.1"/>
    </source>
</evidence>
<name>A0A5B9QW14_9BACT</name>
<reference evidence="1 2" key="1">
    <citation type="submission" date="2019-08" db="EMBL/GenBank/DDBJ databases">
        <title>Deep-cultivation of Planctomycetes and their phenomic and genomic characterization uncovers novel biology.</title>
        <authorList>
            <person name="Wiegand S."/>
            <person name="Jogler M."/>
            <person name="Boedeker C."/>
            <person name="Pinto D."/>
            <person name="Vollmers J."/>
            <person name="Rivas-Marin E."/>
            <person name="Kohn T."/>
            <person name="Peeters S.H."/>
            <person name="Heuer A."/>
            <person name="Rast P."/>
            <person name="Oberbeckmann S."/>
            <person name="Bunk B."/>
            <person name="Jeske O."/>
            <person name="Meyerdierks A."/>
            <person name="Storesund J.E."/>
            <person name="Kallscheuer N."/>
            <person name="Luecker S."/>
            <person name="Lage O.M."/>
            <person name="Pohl T."/>
            <person name="Merkel B.J."/>
            <person name="Hornburger P."/>
            <person name="Mueller R.-W."/>
            <person name="Bruemmer F."/>
            <person name="Labrenz M."/>
            <person name="Spormann A.M."/>
            <person name="Op den Camp H."/>
            <person name="Overmann J."/>
            <person name="Amann R."/>
            <person name="Jetten M.S.M."/>
            <person name="Mascher T."/>
            <person name="Medema M.H."/>
            <person name="Devos D.P."/>
            <person name="Kaster A.-K."/>
            <person name="Ovreas L."/>
            <person name="Rohde M."/>
            <person name="Galperin M.Y."/>
            <person name="Jogler C."/>
        </authorList>
    </citation>
    <scope>NUCLEOTIDE SEQUENCE [LARGE SCALE GENOMIC DNA]</scope>
    <source>
        <strain evidence="1 2">UC8</strain>
    </source>
</reference>
<organism evidence="1 2">
    <name type="scientific">Roseimaritima ulvae</name>
    <dbReference type="NCBI Taxonomy" id="980254"/>
    <lineage>
        <taxon>Bacteria</taxon>
        <taxon>Pseudomonadati</taxon>
        <taxon>Planctomycetota</taxon>
        <taxon>Planctomycetia</taxon>
        <taxon>Pirellulales</taxon>
        <taxon>Pirellulaceae</taxon>
        <taxon>Roseimaritima</taxon>
    </lineage>
</organism>
<sequence length="47" mass="5729">MWVNTNDLEILWTRFLNRRLTFTIGISETWEKRHQAMTSVEMETDVE</sequence>
<dbReference type="AlphaFoldDB" id="A0A5B9QW14"/>
<dbReference type="Proteomes" id="UP000325286">
    <property type="component" value="Chromosome"/>
</dbReference>
<gene>
    <name evidence="1" type="ORF">UC8_33050</name>
</gene>
<accession>A0A5B9QW14</accession>
<proteinExistence type="predicted"/>
<evidence type="ECO:0000313" key="2">
    <source>
        <dbReference type="Proteomes" id="UP000325286"/>
    </source>
</evidence>
<protein>
    <submittedName>
        <fullName evidence="1">Uncharacterized protein</fullName>
    </submittedName>
</protein>
<dbReference type="EMBL" id="CP042914">
    <property type="protein sequence ID" value="QEG41286.1"/>
    <property type="molecule type" value="Genomic_DNA"/>
</dbReference>
<dbReference type="KEGG" id="rul:UC8_33050"/>